<dbReference type="AlphaFoldDB" id="A0A4Y2QRV4"/>
<evidence type="ECO:0000313" key="2">
    <source>
        <dbReference type="EMBL" id="GBN66104.1"/>
    </source>
</evidence>
<name>A0A4Y2QRV4_ARAVE</name>
<comment type="caution">
    <text evidence="2">The sequence shown here is derived from an EMBL/GenBank/DDBJ whole genome shotgun (WGS) entry which is preliminary data.</text>
</comment>
<accession>A0A4Y2QRV4</accession>
<protein>
    <submittedName>
        <fullName evidence="2">Uncharacterized protein</fullName>
    </submittedName>
</protein>
<dbReference type="EMBL" id="BGPR01014652">
    <property type="protein sequence ID" value="GBN66104.1"/>
    <property type="molecule type" value="Genomic_DNA"/>
</dbReference>
<evidence type="ECO:0000256" key="1">
    <source>
        <dbReference type="SAM" id="SignalP"/>
    </source>
</evidence>
<dbReference type="Proteomes" id="UP000499080">
    <property type="component" value="Unassembled WGS sequence"/>
</dbReference>
<keyword evidence="1" id="KW-0732">Signal</keyword>
<proteinExistence type="predicted"/>
<organism evidence="2 3">
    <name type="scientific">Araneus ventricosus</name>
    <name type="common">Orbweaver spider</name>
    <name type="synonym">Epeira ventricosa</name>
    <dbReference type="NCBI Taxonomy" id="182803"/>
    <lineage>
        <taxon>Eukaryota</taxon>
        <taxon>Metazoa</taxon>
        <taxon>Ecdysozoa</taxon>
        <taxon>Arthropoda</taxon>
        <taxon>Chelicerata</taxon>
        <taxon>Arachnida</taxon>
        <taxon>Araneae</taxon>
        <taxon>Araneomorphae</taxon>
        <taxon>Entelegynae</taxon>
        <taxon>Araneoidea</taxon>
        <taxon>Araneidae</taxon>
        <taxon>Araneus</taxon>
    </lineage>
</organism>
<evidence type="ECO:0000313" key="3">
    <source>
        <dbReference type="Proteomes" id="UP000499080"/>
    </source>
</evidence>
<feature type="signal peptide" evidence="1">
    <location>
        <begin position="1"/>
        <end position="17"/>
    </location>
</feature>
<keyword evidence="3" id="KW-1185">Reference proteome</keyword>
<feature type="chain" id="PRO_5021340097" evidence="1">
    <location>
        <begin position="18"/>
        <end position="105"/>
    </location>
</feature>
<sequence length="105" mass="11995">MLLLLSIMLSAAAANEAAERARITVKLMRSWIPQPYRDSDMYLRQCLKPRIEMTLWKIYKVDKSLLINSLGTLLTYGMLLGPLGGIYNQNNTSSHECMNEECIQK</sequence>
<reference evidence="2 3" key="1">
    <citation type="journal article" date="2019" name="Sci. Rep.">
        <title>Orb-weaving spider Araneus ventricosus genome elucidates the spidroin gene catalogue.</title>
        <authorList>
            <person name="Kono N."/>
            <person name="Nakamura H."/>
            <person name="Ohtoshi R."/>
            <person name="Moran D.A.P."/>
            <person name="Shinohara A."/>
            <person name="Yoshida Y."/>
            <person name="Fujiwara M."/>
            <person name="Mori M."/>
            <person name="Tomita M."/>
            <person name="Arakawa K."/>
        </authorList>
    </citation>
    <scope>NUCLEOTIDE SEQUENCE [LARGE SCALE GENOMIC DNA]</scope>
</reference>
<gene>
    <name evidence="2" type="ORF">AVEN_204401_1</name>
</gene>